<dbReference type="EMBL" id="JAFBEC010000007">
    <property type="protein sequence ID" value="MBM7633542.1"/>
    <property type="molecule type" value="Genomic_DNA"/>
</dbReference>
<reference evidence="1 2" key="1">
    <citation type="submission" date="2021-01" db="EMBL/GenBank/DDBJ databases">
        <title>Genomic Encyclopedia of Type Strains, Phase IV (KMG-IV): sequencing the most valuable type-strain genomes for metagenomic binning, comparative biology and taxonomic classification.</title>
        <authorList>
            <person name="Goeker M."/>
        </authorList>
    </citation>
    <scope>NUCLEOTIDE SEQUENCE [LARGE SCALE GENOMIC DNA]</scope>
    <source>
        <strain evidence="1 2">DSM 25540</strain>
    </source>
</reference>
<gene>
    <name evidence="1" type="ORF">JOD17_002636</name>
</gene>
<keyword evidence="2" id="KW-1185">Reference proteome</keyword>
<comment type="caution">
    <text evidence="1">The sequence shown here is derived from an EMBL/GenBank/DDBJ whole genome shotgun (WGS) entry which is preliminary data.</text>
</comment>
<dbReference type="InterPro" id="IPR025942">
    <property type="entry name" value="SpoVIF"/>
</dbReference>
<sequence length="85" mass="9695">MNNFDSIFDRLNKESKVNQDDVYNMANSVSGANFQDEATVRQLINDVARMAGVRVSREKEDQLVHAITNNEMPLDFQSLSQLFRG</sequence>
<evidence type="ECO:0008006" key="3">
    <source>
        <dbReference type="Google" id="ProtNLM"/>
    </source>
</evidence>
<accession>A0ABS2PE23</accession>
<evidence type="ECO:0000313" key="2">
    <source>
        <dbReference type="Proteomes" id="UP000741863"/>
    </source>
</evidence>
<evidence type="ECO:0000313" key="1">
    <source>
        <dbReference type="EMBL" id="MBM7633542.1"/>
    </source>
</evidence>
<organism evidence="1 2">
    <name type="scientific">Geomicrobium sediminis</name>
    <dbReference type="NCBI Taxonomy" id="1347788"/>
    <lineage>
        <taxon>Bacteria</taxon>
        <taxon>Bacillati</taxon>
        <taxon>Bacillota</taxon>
        <taxon>Bacilli</taxon>
        <taxon>Bacillales</taxon>
        <taxon>Geomicrobium</taxon>
    </lineage>
</organism>
<dbReference type="Proteomes" id="UP000741863">
    <property type="component" value="Unassembled WGS sequence"/>
</dbReference>
<proteinExistence type="predicted"/>
<dbReference type="RefSeq" id="WP_042359167.1">
    <property type="nucleotide sequence ID" value="NZ_JAFBEC010000007.1"/>
</dbReference>
<name>A0ABS2PE23_9BACL</name>
<protein>
    <recommendedName>
        <fullName evidence="3">Stage VI sporulation protein F</fullName>
    </recommendedName>
</protein>
<dbReference type="Pfam" id="PF14069">
    <property type="entry name" value="SpoVIF"/>
    <property type="match status" value="1"/>
</dbReference>